<protein>
    <recommendedName>
        <fullName evidence="3">Trypsin-like serine protease</fullName>
    </recommendedName>
</protein>
<evidence type="ECO:0000313" key="1">
    <source>
        <dbReference type="EMBL" id="NYG60181.1"/>
    </source>
</evidence>
<accession>A0A7Y9S2N0</accession>
<proteinExistence type="predicted"/>
<dbReference type="AlphaFoldDB" id="A0A7Y9S2N0"/>
<name>A0A7Y9S2N0_9ACTN</name>
<reference evidence="1 2" key="1">
    <citation type="submission" date="2020-07" db="EMBL/GenBank/DDBJ databases">
        <title>Sequencing the genomes of 1000 actinobacteria strains.</title>
        <authorList>
            <person name="Klenk H.-P."/>
        </authorList>
    </citation>
    <scope>NUCLEOTIDE SEQUENCE [LARGE SCALE GENOMIC DNA]</scope>
    <source>
        <strain evidence="1 2">DSM 23819</strain>
    </source>
</reference>
<dbReference type="InterPro" id="IPR033116">
    <property type="entry name" value="TRYPSIN_SER"/>
</dbReference>
<evidence type="ECO:0000313" key="2">
    <source>
        <dbReference type="Proteomes" id="UP000540656"/>
    </source>
</evidence>
<dbReference type="Gene3D" id="2.40.10.10">
    <property type="entry name" value="Trypsin-like serine proteases"/>
    <property type="match status" value="2"/>
</dbReference>
<dbReference type="SUPFAM" id="SSF50494">
    <property type="entry name" value="Trypsin-like serine proteases"/>
    <property type="match status" value="1"/>
</dbReference>
<dbReference type="EMBL" id="JACCAA010000001">
    <property type="protein sequence ID" value="NYG60181.1"/>
    <property type="molecule type" value="Genomic_DNA"/>
</dbReference>
<dbReference type="InterPro" id="IPR043504">
    <property type="entry name" value="Peptidase_S1_PA_chymotrypsin"/>
</dbReference>
<dbReference type="PROSITE" id="PS00135">
    <property type="entry name" value="TRYPSIN_SER"/>
    <property type="match status" value="1"/>
</dbReference>
<dbReference type="InterPro" id="IPR009003">
    <property type="entry name" value="Peptidase_S1_PA"/>
</dbReference>
<comment type="caution">
    <text evidence="1">The sequence shown here is derived from an EMBL/GenBank/DDBJ whole genome shotgun (WGS) entry which is preliminary data.</text>
</comment>
<dbReference type="Proteomes" id="UP000540656">
    <property type="component" value="Unassembled WGS sequence"/>
</dbReference>
<gene>
    <name evidence="1" type="ORF">BJ980_003104</name>
</gene>
<evidence type="ECO:0008006" key="3">
    <source>
        <dbReference type="Google" id="ProtNLM"/>
    </source>
</evidence>
<sequence>MVAPDASKSTSDRRAQLQHAALVPVLSIKEVTLGDHASVKNFSRGNDSPPWYAGGMRGSNCTLGFAVKTATDEVRLMTANHCGGAVGGNVRDGSGDLIGTLTVRNSEWDAQLIRPTNYSVLTGYGRVFHGNWYTTSSRAVIGSTYPIVNDYLCVSGAFSGTHCSLRVTSTNFSGPSGQAGDGPRLVVTAAPGEYAGCSGDSGGPIIDPSGTASSHAAGMVIGPADPSINELVTSNVRGGGAVCNRQITFFRHTAVAGHFNVNTITH</sequence>
<keyword evidence="2" id="KW-1185">Reference proteome</keyword>
<organism evidence="1 2">
    <name type="scientific">Nocardioides daedukensis</name>
    <dbReference type="NCBI Taxonomy" id="634462"/>
    <lineage>
        <taxon>Bacteria</taxon>
        <taxon>Bacillati</taxon>
        <taxon>Actinomycetota</taxon>
        <taxon>Actinomycetes</taxon>
        <taxon>Propionibacteriales</taxon>
        <taxon>Nocardioidaceae</taxon>
        <taxon>Nocardioides</taxon>
    </lineage>
</organism>